<dbReference type="SUPFAM" id="SSF53335">
    <property type="entry name" value="S-adenosyl-L-methionine-dependent methyltransferases"/>
    <property type="match status" value="1"/>
</dbReference>
<dbReference type="PANTHER" id="PTHR42912:SF93">
    <property type="entry name" value="N6-ADENOSINE-METHYLTRANSFERASE TMT1A"/>
    <property type="match status" value="1"/>
</dbReference>
<keyword evidence="2" id="KW-0808">Transferase</keyword>
<sequence length="279" mass="31904">MSERIDYNSRIHNLIAPVYEARHAEIFNESEQARIRAQLGFALESIGAAPAHARVLDFGAGTGNLTRHLLELGARVVASDVSSGCLKEVKAMAGSSAHLELSLLNGQDLSQFADGSFDMVAVYSVLHHVPDYLGIIGEFVRVLKPGGVIYLDHEACPNYWGASPDYQAYEVELGDRLLGERQWLGRYLLGILRRRNRWRYLAAALYLRWQKFDDDEGDIHTHPDDHIEWDKIRMLLEPRCEVLRELDYLVCRERSVPAVVWEKWHPRCADMRLLIARKR</sequence>
<dbReference type="RefSeq" id="WP_199393751.1">
    <property type="nucleotide sequence ID" value="NZ_JAEMHK010000002.1"/>
</dbReference>
<feature type="domain" description="Methyltransferase type 11" evidence="1">
    <location>
        <begin position="56"/>
        <end position="150"/>
    </location>
</feature>
<dbReference type="InterPro" id="IPR013216">
    <property type="entry name" value="Methyltransf_11"/>
</dbReference>
<dbReference type="Gene3D" id="3.40.50.150">
    <property type="entry name" value="Vaccinia Virus protein VP39"/>
    <property type="match status" value="1"/>
</dbReference>
<name>A0ABS0YMV0_9BACT</name>
<reference evidence="2 3" key="1">
    <citation type="submission" date="2020-12" db="EMBL/GenBank/DDBJ databases">
        <title>Geomonas sp. Red259, isolated from paddy soil.</title>
        <authorList>
            <person name="Xu Z."/>
            <person name="Zhang Z."/>
            <person name="Masuda Y."/>
            <person name="Itoh H."/>
            <person name="Senoo K."/>
        </authorList>
    </citation>
    <scope>NUCLEOTIDE SEQUENCE [LARGE SCALE GENOMIC DNA]</scope>
    <source>
        <strain evidence="2 3">Red259</strain>
    </source>
</reference>
<proteinExistence type="predicted"/>
<organism evidence="2 3">
    <name type="scientific">Geomonas propionica</name>
    <dbReference type="NCBI Taxonomy" id="2798582"/>
    <lineage>
        <taxon>Bacteria</taxon>
        <taxon>Pseudomonadati</taxon>
        <taxon>Thermodesulfobacteriota</taxon>
        <taxon>Desulfuromonadia</taxon>
        <taxon>Geobacterales</taxon>
        <taxon>Geobacteraceae</taxon>
        <taxon>Geomonas</taxon>
    </lineage>
</organism>
<evidence type="ECO:0000313" key="3">
    <source>
        <dbReference type="Proteomes" id="UP000641025"/>
    </source>
</evidence>
<dbReference type="Proteomes" id="UP000641025">
    <property type="component" value="Unassembled WGS sequence"/>
</dbReference>
<keyword evidence="3" id="KW-1185">Reference proteome</keyword>
<gene>
    <name evidence="2" type="ORF">JFN90_03695</name>
</gene>
<keyword evidence="2" id="KW-0489">Methyltransferase</keyword>
<evidence type="ECO:0000313" key="2">
    <source>
        <dbReference type="EMBL" id="MBJ6799236.1"/>
    </source>
</evidence>
<dbReference type="InterPro" id="IPR029063">
    <property type="entry name" value="SAM-dependent_MTases_sf"/>
</dbReference>
<evidence type="ECO:0000259" key="1">
    <source>
        <dbReference type="Pfam" id="PF08241"/>
    </source>
</evidence>
<accession>A0ABS0YMV0</accession>
<dbReference type="GO" id="GO:0032259">
    <property type="term" value="P:methylation"/>
    <property type="evidence" value="ECO:0007669"/>
    <property type="project" value="UniProtKB-KW"/>
</dbReference>
<protein>
    <submittedName>
        <fullName evidence="2">Class I SAM-dependent methyltransferase</fullName>
    </submittedName>
</protein>
<dbReference type="PANTHER" id="PTHR42912">
    <property type="entry name" value="METHYLTRANSFERASE"/>
    <property type="match status" value="1"/>
</dbReference>
<comment type="caution">
    <text evidence="2">The sequence shown here is derived from an EMBL/GenBank/DDBJ whole genome shotgun (WGS) entry which is preliminary data.</text>
</comment>
<dbReference type="CDD" id="cd02440">
    <property type="entry name" value="AdoMet_MTases"/>
    <property type="match status" value="1"/>
</dbReference>
<dbReference type="Pfam" id="PF08241">
    <property type="entry name" value="Methyltransf_11"/>
    <property type="match status" value="1"/>
</dbReference>
<dbReference type="EMBL" id="JAEMHK010000002">
    <property type="protein sequence ID" value="MBJ6799236.1"/>
    <property type="molecule type" value="Genomic_DNA"/>
</dbReference>
<dbReference type="GO" id="GO:0008168">
    <property type="term" value="F:methyltransferase activity"/>
    <property type="evidence" value="ECO:0007669"/>
    <property type="project" value="UniProtKB-KW"/>
</dbReference>
<dbReference type="InterPro" id="IPR050508">
    <property type="entry name" value="Methyltransf_Superfamily"/>
</dbReference>